<evidence type="ECO:0000313" key="4">
    <source>
        <dbReference type="EMBL" id="KAI5069917.1"/>
    </source>
</evidence>
<comment type="caution">
    <text evidence="4">The sequence shown here is derived from an EMBL/GenBank/DDBJ whole genome shotgun (WGS) entry which is preliminary data.</text>
</comment>
<sequence>MEEGGVDGALIVQPINHKFDHSYLSRVLQMHPEKFIGCCLANPSDEGEGVGEMERLVTKDGYRAVRFNPYLWPSYQKMTNDVGKALFAKAGELGIPVGFMCFKGLLLHIDDIEQLCSQFPATQVLLDHLGFCNPPLSDSELKAWESLLALSKYPYVYIKVSAFFRISREPFPHKDLWPLLEKLIATFGSKRLLWGSDFPFVVNECGYANAKRVLEQAKSDVGITDEDLEWIMGRTATELFKGGWVKGQ</sequence>
<proteinExistence type="inferred from homology"/>
<dbReference type="InterPro" id="IPR032465">
    <property type="entry name" value="ACMSD"/>
</dbReference>
<protein>
    <recommendedName>
        <fullName evidence="3">Amidohydrolase-related domain-containing protein</fullName>
    </recommendedName>
</protein>
<keyword evidence="5" id="KW-1185">Reference proteome</keyword>
<dbReference type="SUPFAM" id="SSF51556">
    <property type="entry name" value="Metallo-dependent hydrolases"/>
    <property type="match status" value="1"/>
</dbReference>
<dbReference type="Pfam" id="PF04909">
    <property type="entry name" value="Amidohydro_2"/>
    <property type="match status" value="1"/>
</dbReference>
<dbReference type="AlphaFoldDB" id="A0A9D4ULF9"/>
<dbReference type="GO" id="GO:0016787">
    <property type="term" value="F:hydrolase activity"/>
    <property type="evidence" value="ECO:0007669"/>
    <property type="project" value="InterPro"/>
</dbReference>
<accession>A0A9D4ULF9</accession>
<dbReference type="Gene3D" id="3.20.20.140">
    <property type="entry name" value="Metal-dependent hydrolases"/>
    <property type="match status" value="1"/>
</dbReference>
<evidence type="ECO:0000256" key="2">
    <source>
        <dbReference type="RuleBase" id="RU366045"/>
    </source>
</evidence>
<keyword evidence="2" id="KW-0210">Decarboxylase</keyword>
<name>A0A9D4ULF9_ADICA</name>
<dbReference type="PANTHER" id="PTHR21240:SF19">
    <property type="entry name" value="CATALYTIC_ HYDROLASE"/>
    <property type="match status" value="1"/>
</dbReference>
<keyword evidence="1 2" id="KW-0456">Lyase</keyword>
<evidence type="ECO:0000256" key="1">
    <source>
        <dbReference type="ARBA" id="ARBA00023239"/>
    </source>
</evidence>
<dbReference type="InterPro" id="IPR032466">
    <property type="entry name" value="Metal_Hydrolase"/>
</dbReference>
<feature type="domain" description="Amidohydrolase-related" evidence="3">
    <location>
        <begin position="4"/>
        <end position="241"/>
    </location>
</feature>
<evidence type="ECO:0000259" key="3">
    <source>
        <dbReference type="Pfam" id="PF04909"/>
    </source>
</evidence>
<comment type="similarity">
    <text evidence="2">Belongs to the metallo-dependent hydrolases superfamily.</text>
</comment>
<dbReference type="InterPro" id="IPR006680">
    <property type="entry name" value="Amidohydro-rel"/>
</dbReference>
<dbReference type="OrthoDB" id="2135488at2759"/>
<dbReference type="GO" id="GO:0016831">
    <property type="term" value="F:carboxy-lyase activity"/>
    <property type="evidence" value="ECO:0007669"/>
    <property type="project" value="UniProtKB-KW"/>
</dbReference>
<reference evidence="4" key="1">
    <citation type="submission" date="2021-01" db="EMBL/GenBank/DDBJ databases">
        <title>Adiantum capillus-veneris genome.</title>
        <authorList>
            <person name="Fang Y."/>
            <person name="Liao Q."/>
        </authorList>
    </citation>
    <scope>NUCLEOTIDE SEQUENCE</scope>
    <source>
        <strain evidence="4">H3</strain>
        <tissue evidence="4">Leaf</tissue>
    </source>
</reference>
<dbReference type="PANTHER" id="PTHR21240">
    <property type="entry name" value="2-AMINO-3-CARBOXYLMUCONATE-6-SEMIALDEHYDE DECARBOXYLASE"/>
    <property type="match status" value="1"/>
</dbReference>
<evidence type="ECO:0000313" key="5">
    <source>
        <dbReference type="Proteomes" id="UP000886520"/>
    </source>
</evidence>
<organism evidence="4 5">
    <name type="scientific">Adiantum capillus-veneris</name>
    <name type="common">Maidenhair fern</name>
    <dbReference type="NCBI Taxonomy" id="13818"/>
    <lineage>
        <taxon>Eukaryota</taxon>
        <taxon>Viridiplantae</taxon>
        <taxon>Streptophyta</taxon>
        <taxon>Embryophyta</taxon>
        <taxon>Tracheophyta</taxon>
        <taxon>Polypodiopsida</taxon>
        <taxon>Polypodiidae</taxon>
        <taxon>Polypodiales</taxon>
        <taxon>Pteridineae</taxon>
        <taxon>Pteridaceae</taxon>
        <taxon>Vittarioideae</taxon>
        <taxon>Adiantum</taxon>
    </lineage>
</organism>
<dbReference type="EMBL" id="JABFUD020000014">
    <property type="protein sequence ID" value="KAI5069917.1"/>
    <property type="molecule type" value="Genomic_DNA"/>
</dbReference>
<gene>
    <name evidence="4" type="ORF">GOP47_0014260</name>
</gene>
<dbReference type="Proteomes" id="UP000886520">
    <property type="component" value="Chromosome 14"/>
</dbReference>